<dbReference type="EMBL" id="AQRC01000015">
    <property type="protein sequence ID" value="KFE33846.1"/>
    <property type="molecule type" value="Genomic_DNA"/>
</dbReference>
<protein>
    <submittedName>
        <fullName evidence="1">Uncharacterized protein</fullName>
    </submittedName>
</protein>
<keyword evidence="2" id="KW-1185">Reference proteome</keyword>
<dbReference type="AlphaFoldDB" id="A0A085TSZ9"/>
<dbReference type="RefSeq" id="WP_038148231.1">
    <property type="nucleotide sequence ID" value="NZ_AQRC01000015.1"/>
</dbReference>
<reference evidence="2" key="1">
    <citation type="submission" date="2013-04" db="EMBL/GenBank/DDBJ databases">
        <title>Thioclava sp. 13D2W-2 Genome Sequencing.</title>
        <authorList>
            <person name="Lai Q."/>
            <person name="Li G."/>
            <person name="Shao Z."/>
        </authorList>
    </citation>
    <scope>NUCLEOTIDE SEQUENCE [LARGE SCALE GENOMIC DNA]</scope>
    <source>
        <strain evidence="2">13D2W-2</strain>
    </source>
</reference>
<accession>A0A085TSZ9</accession>
<gene>
    <name evidence="1" type="ORF">DW2_16500</name>
</gene>
<dbReference type="eggNOG" id="ENOG502ZVZJ">
    <property type="taxonomic scope" value="Bacteria"/>
</dbReference>
<evidence type="ECO:0000313" key="1">
    <source>
        <dbReference type="EMBL" id="KFE33846.1"/>
    </source>
</evidence>
<dbReference type="OrthoDB" id="7856143at2"/>
<sequence length="220" mass="24350">MTIEEMIDRGQALHRSAENLRRSAADLDALLQTLWEQLQDETFFGDVAELGDEDGGGDAEWVAPAYAYNAGILSRTARAPGQKGRSTKPKPVGTLTMVTRLCSSKEADGEAPEWPWLNQACLIIGWHPHSNHEDLWAIEDFDPTDESQACISHAGDGLWVWSEEEDDYAYFYALPIFALTDEDALKNFALRPLKALFNADDPKSIAKETLRGVPVLSPSS</sequence>
<proteinExistence type="predicted"/>
<organism evidence="1 2">
    <name type="scientific">Thioclava atlantica</name>
    <dbReference type="NCBI Taxonomy" id="1317124"/>
    <lineage>
        <taxon>Bacteria</taxon>
        <taxon>Pseudomonadati</taxon>
        <taxon>Pseudomonadota</taxon>
        <taxon>Alphaproteobacteria</taxon>
        <taxon>Rhodobacterales</taxon>
        <taxon>Paracoccaceae</taxon>
        <taxon>Thioclava</taxon>
    </lineage>
</organism>
<evidence type="ECO:0000313" key="2">
    <source>
        <dbReference type="Proteomes" id="UP000028607"/>
    </source>
</evidence>
<comment type="caution">
    <text evidence="1">The sequence shown here is derived from an EMBL/GenBank/DDBJ whole genome shotgun (WGS) entry which is preliminary data.</text>
</comment>
<name>A0A085TSZ9_9RHOB</name>
<dbReference type="Proteomes" id="UP000028607">
    <property type="component" value="Unassembled WGS sequence"/>
</dbReference>
<dbReference type="STRING" id="1317124.DW2_16500"/>
<reference evidence="1 2" key="2">
    <citation type="journal article" date="2015" name="Antonie Van Leeuwenhoek">
        <title>Thioclava indica sp. nov., isolated from surface seawater of the Indian Ocean.</title>
        <authorList>
            <person name="Liu Y."/>
            <person name="Lai Q."/>
            <person name="Du J."/>
            <person name="Xu H."/>
            <person name="Jiang L."/>
            <person name="Shao Z."/>
        </authorList>
    </citation>
    <scope>NUCLEOTIDE SEQUENCE [LARGE SCALE GENOMIC DNA]</scope>
    <source>
        <strain evidence="1 2">13D2W-2</strain>
    </source>
</reference>